<dbReference type="AlphaFoldDB" id="A0A068TEG4"/>
<evidence type="ECO:0000313" key="2">
    <source>
        <dbReference type="Proteomes" id="UP000028186"/>
    </source>
</evidence>
<accession>A0A068TEG4</accession>
<sequence>MNVISPSASACCSACSPATNDANETALAIACTLGAGDFKGRVASIQALARRSLLSSRREPLRLYLTYTGDALAEVQDLVAKEAECCAFLEFALSHDASKVELVITAPASTADAADELFAHFAPELAEAWA</sequence>
<name>A0A068TEG4_NEOGA</name>
<dbReference type="Proteomes" id="UP000028186">
    <property type="component" value="Chromosome I"/>
</dbReference>
<organism evidence="1 2">
    <name type="scientific">Neorhizobium galegae bv. officinalis bv. officinalis str. HAMBI 1141</name>
    <dbReference type="NCBI Taxonomy" id="1028801"/>
    <lineage>
        <taxon>Bacteria</taxon>
        <taxon>Pseudomonadati</taxon>
        <taxon>Pseudomonadota</taxon>
        <taxon>Alphaproteobacteria</taxon>
        <taxon>Hyphomicrobiales</taxon>
        <taxon>Rhizobiaceae</taxon>
        <taxon>Rhizobium/Agrobacterium group</taxon>
        <taxon>Neorhizobium</taxon>
    </lineage>
</organism>
<dbReference type="EMBL" id="HG938355">
    <property type="protein sequence ID" value="CDN56519.1"/>
    <property type="molecule type" value="Genomic_DNA"/>
</dbReference>
<evidence type="ECO:0000313" key="1">
    <source>
        <dbReference type="EMBL" id="CDN56519.1"/>
    </source>
</evidence>
<dbReference type="HOGENOM" id="CLU_159304_0_0_5"/>
<dbReference type="RefSeq" id="WP_157885199.1">
    <property type="nucleotide sequence ID" value="NZ_HG938355.1"/>
</dbReference>
<reference evidence="2" key="1">
    <citation type="journal article" date="2014" name="BMC Genomics">
        <title>Genome sequencing of two Neorhizobium galegae strains reveals a noeT gene responsible for the unusual acetylation of the nodulation factors.</title>
        <authorList>
            <person name="Osterman J."/>
            <person name="Marsh J."/>
            <person name="Laine P.K."/>
            <person name="Zeng Z."/>
            <person name="Alatalo E."/>
            <person name="Sullivan J.T."/>
            <person name="Young J.P."/>
            <person name="Thomas-Oates J."/>
            <person name="Paulin L."/>
            <person name="Lindstrom K."/>
        </authorList>
    </citation>
    <scope>NUCLEOTIDE SEQUENCE [LARGE SCALE GENOMIC DNA]</scope>
    <source>
        <strain evidence="2">HAMBI 1141</strain>
    </source>
</reference>
<protein>
    <submittedName>
        <fullName evidence="1">Uncharacterized protein</fullName>
    </submittedName>
</protein>
<gene>
    <name evidence="1" type="ORF">RG1141_CH42050</name>
</gene>
<proteinExistence type="predicted"/>
<dbReference type="KEGG" id="ngl:RG1141_CH42050"/>